<protein>
    <submittedName>
        <fullName evidence="1">Uncharacterized protein</fullName>
    </submittedName>
</protein>
<name>A0A0F8ZUR4_9ZZZZ</name>
<feature type="non-terminal residue" evidence="1">
    <location>
        <position position="1"/>
    </location>
</feature>
<reference evidence="1" key="1">
    <citation type="journal article" date="2015" name="Nature">
        <title>Complex archaea that bridge the gap between prokaryotes and eukaryotes.</title>
        <authorList>
            <person name="Spang A."/>
            <person name="Saw J.H."/>
            <person name="Jorgensen S.L."/>
            <person name="Zaremba-Niedzwiedzka K."/>
            <person name="Martijn J."/>
            <person name="Lind A.E."/>
            <person name="van Eijk R."/>
            <person name="Schleper C."/>
            <person name="Guy L."/>
            <person name="Ettema T.J."/>
        </authorList>
    </citation>
    <scope>NUCLEOTIDE SEQUENCE</scope>
</reference>
<dbReference type="AlphaFoldDB" id="A0A0F8ZUR4"/>
<dbReference type="EMBL" id="LAZR01045978">
    <property type="protein sequence ID" value="KKK97602.1"/>
    <property type="molecule type" value="Genomic_DNA"/>
</dbReference>
<organism evidence="1">
    <name type="scientific">marine sediment metagenome</name>
    <dbReference type="NCBI Taxonomy" id="412755"/>
    <lineage>
        <taxon>unclassified sequences</taxon>
        <taxon>metagenomes</taxon>
        <taxon>ecological metagenomes</taxon>
    </lineage>
</organism>
<evidence type="ECO:0000313" key="1">
    <source>
        <dbReference type="EMBL" id="KKK97602.1"/>
    </source>
</evidence>
<sequence length="136" mass="15044">MMYSYPDRKLTKEEMGISEEEYEIQEALGTIPTEPGGPWGSYTEIHIDDNVVINLTVISICQDIDSVVNCAACLIDHVVRQYHDNGGLGDLPTERNIVAVAQGTLDYVQIMLERESGVLTKWTNGANQKLEGVEDG</sequence>
<comment type="caution">
    <text evidence="1">The sequence shown here is derived from an EMBL/GenBank/DDBJ whole genome shotgun (WGS) entry which is preliminary data.</text>
</comment>
<gene>
    <name evidence="1" type="ORF">LCGC14_2651080</name>
</gene>
<accession>A0A0F8ZUR4</accession>
<proteinExistence type="predicted"/>